<dbReference type="PANTHER" id="PTHR24064">
    <property type="entry name" value="SOLUTE CARRIER FAMILY 22 MEMBER"/>
    <property type="match status" value="1"/>
</dbReference>
<evidence type="ECO:0000313" key="7">
    <source>
        <dbReference type="EMBL" id="CAD7240066.1"/>
    </source>
</evidence>
<dbReference type="GO" id="GO:0022857">
    <property type="term" value="F:transmembrane transporter activity"/>
    <property type="evidence" value="ECO:0007669"/>
    <property type="project" value="InterPro"/>
</dbReference>
<dbReference type="CDD" id="cd17317">
    <property type="entry name" value="MFS_SLC22"/>
    <property type="match status" value="1"/>
</dbReference>
<keyword evidence="3 5" id="KW-1133">Transmembrane helix</keyword>
<evidence type="ECO:0000256" key="5">
    <source>
        <dbReference type="SAM" id="Phobius"/>
    </source>
</evidence>
<dbReference type="Gene3D" id="1.20.1250.20">
    <property type="entry name" value="MFS general substrate transporter like domains"/>
    <property type="match status" value="1"/>
</dbReference>
<dbReference type="EMBL" id="CAJPEV010000006">
    <property type="protein sequence ID" value="CAG0878580.1"/>
    <property type="molecule type" value="Genomic_DNA"/>
</dbReference>
<evidence type="ECO:0000256" key="3">
    <source>
        <dbReference type="ARBA" id="ARBA00022989"/>
    </source>
</evidence>
<evidence type="ECO:0000256" key="2">
    <source>
        <dbReference type="ARBA" id="ARBA00022692"/>
    </source>
</evidence>
<dbReference type="Proteomes" id="UP000677054">
    <property type="component" value="Unassembled WGS sequence"/>
</dbReference>
<dbReference type="OrthoDB" id="5141738at2759"/>
<evidence type="ECO:0000313" key="8">
    <source>
        <dbReference type="Proteomes" id="UP000677054"/>
    </source>
</evidence>
<dbReference type="InterPro" id="IPR020846">
    <property type="entry name" value="MFS_dom"/>
</dbReference>
<accession>A0A7R8WY23</accession>
<evidence type="ECO:0000259" key="6">
    <source>
        <dbReference type="PROSITE" id="PS50850"/>
    </source>
</evidence>
<name>A0A7R8WY23_9CRUS</name>
<feature type="transmembrane region" description="Helical" evidence="5">
    <location>
        <begin position="356"/>
        <end position="376"/>
    </location>
</feature>
<dbReference type="SUPFAM" id="SSF103473">
    <property type="entry name" value="MFS general substrate transporter"/>
    <property type="match status" value="1"/>
</dbReference>
<feature type="transmembrane region" description="Helical" evidence="5">
    <location>
        <begin position="94"/>
        <end position="113"/>
    </location>
</feature>
<feature type="transmembrane region" description="Helical" evidence="5">
    <location>
        <begin position="165"/>
        <end position="184"/>
    </location>
</feature>
<dbReference type="Pfam" id="PF00083">
    <property type="entry name" value="Sugar_tr"/>
    <property type="match status" value="1"/>
</dbReference>
<dbReference type="InterPro" id="IPR005828">
    <property type="entry name" value="MFS_sugar_transport-like"/>
</dbReference>
<dbReference type="EMBL" id="LR899523">
    <property type="protein sequence ID" value="CAD7240066.1"/>
    <property type="molecule type" value="Genomic_DNA"/>
</dbReference>
<gene>
    <name evidence="7" type="ORF">DSTB1V02_LOCUS103</name>
</gene>
<feature type="transmembrane region" description="Helical" evidence="5">
    <location>
        <begin position="400"/>
        <end position="420"/>
    </location>
</feature>
<keyword evidence="2 5" id="KW-0812">Transmembrane</keyword>
<feature type="transmembrane region" description="Helical" evidence="5">
    <location>
        <begin position="190"/>
        <end position="208"/>
    </location>
</feature>
<dbReference type="InterPro" id="IPR036259">
    <property type="entry name" value="MFS_trans_sf"/>
</dbReference>
<feature type="domain" description="Major facilitator superfamily (MFS) profile" evidence="6">
    <location>
        <begin position="1"/>
        <end position="425"/>
    </location>
</feature>
<feature type="transmembrane region" description="Helical" evidence="5">
    <location>
        <begin position="321"/>
        <end position="344"/>
    </location>
</feature>
<dbReference type="GO" id="GO:0016020">
    <property type="term" value="C:membrane"/>
    <property type="evidence" value="ECO:0007669"/>
    <property type="project" value="UniProtKB-SubCell"/>
</dbReference>
<feature type="transmembrane region" description="Helical" evidence="5">
    <location>
        <begin position="282"/>
        <end position="301"/>
    </location>
</feature>
<sequence length="452" mass="50943">MIPTYDSCRMYNLTEEELTSWPPQAMDFTNRSQISCSSWEYNRTIFTNTIINQYGIVCDNKYLSQVAQSTYMFGVLIGCVLSGHLADRVGRKPVMLWSVILMLVVGVATSFAPEVISFVILRFITAMAAAALYTTAFVVDMVFIQLLSTVMEAVGGHHRPIIGLAYQYPFSIGFMSLAGISWFARDWKHLELAISVPVSVFLLYYWFLPESPRWLYSKKRDAEAKAILDKARKKNKLPPKESSASITPTVHDVDQEDAMKEQHYTILHLFKGPRLRYRTINLFWNWFVNSFVYYGLALNSGNLGGDIFINVFIGGVYTNEWPVVTLAMIGKFGISASFAIIYVFSAEIYPTVVRNIGVGSSSMCARIGSIIAPWVAQLEKDLSLQKEHVFIFKGEYTHEFVPIVVFGASSLIAGLLALFLPETKGQRIPETLEDAERVAKKFVLSFNFVTTQ</sequence>
<evidence type="ECO:0000256" key="1">
    <source>
        <dbReference type="ARBA" id="ARBA00004141"/>
    </source>
</evidence>
<comment type="subcellular location">
    <subcellularLocation>
        <location evidence="1">Membrane</location>
        <topology evidence="1">Multi-pass membrane protein</topology>
    </subcellularLocation>
</comment>
<reference evidence="7" key="1">
    <citation type="submission" date="2020-11" db="EMBL/GenBank/DDBJ databases">
        <authorList>
            <person name="Tran Van P."/>
        </authorList>
    </citation>
    <scope>NUCLEOTIDE SEQUENCE</scope>
</reference>
<dbReference type="AlphaFoldDB" id="A0A7R8WY23"/>
<keyword evidence="4 5" id="KW-0472">Membrane</keyword>
<keyword evidence="8" id="KW-1185">Reference proteome</keyword>
<protein>
    <recommendedName>
        <fullName evidence="6">Major facilitator superfamily (MFS) profile domain-containing protein</fullName>
    </recommendedName>
</protein>
<feature type="transmembrane region" description="Helical" evidence="5">
    <location>
        <begin position="119"/>
        <end position="144"/>
    </location>
</feature>
<organism evidence="7">
    <name type="scientific">Darwinula stevensoni</name>
    <dbReference type="NCBI Taxonomy" id="69355"/>
    <lineage>
        <taxon>Eukaryota</taxon>
        <taxon>Metazoa</taxon>
        <taxon>Ecdysozoa</taxon>
        <taxon>Arthropoda</taxon>
        <taxon>Crustacea</taxon>
        <taxon>Oligostraca</taxon>
        <taxon>Ostracoda</taxon>
        <taxon>Podocopa</taxon>
        <taxon>Podocopida</taxon>
        <taxon>Darwinulocopina</taxon>
        <taxon>Darwinuloidea</taxon>
        <taxon>Darwinulidae</taxon>
        <taxon>Darwinula</taxon>
    </lineage>
</organism>
<dbReference type="PROSITE" id="PS50850">
    <property type="entry name" value="MFS"/>
    <property type="match status" value="1"/>
</dbReference>
<proteinExistence type="predicted"/>
<evidence type="ECO:0000256" key="4">
    <source>
        <dbReference type="ARBA" id="ARBA00023136"/>
    </source>
</evidence>